<gene>
    <name evidence="1" type="ORF">R7V77_02080</name>
</gene>
<evidence type="ECO:0008006" key="3">
    <source>
        <dbReference type="Google" id="ProtNLM"/>
    </source>
</evidence>
<proteinExistence type="predicted"/>
<accession>A0AAJ2P922</accession>
<reference evidence="1" key="1">
    <citation type="submission" date="2023-10" db="EMBL/GenBank/DDBJ databases">
        <title>Genome sequences of Mycoplasma ovipneumoniae isolated from goats.</title>
        <authorList>
            <person name="Spergser J."/>
        </authorList>
    </citation>
    <scope>NUCLEOTIDE SEQUENCE</scope>
    <source>
        <strain evidence="1">279</strain>
    </source>
</reference>
<evidence type="ECO:0000313" key="1">
    <source>
        <dbReference type="EMBL" id="MDW2898103.1"/>
    </source>
</evidence>
<dbReference type="Proteomes" id="UP001276398">
    <property type="component" value="Unassembled WGS sequence"/>
</dbReference>
<sequence>MLFSLLGLNLKTKKEKSLKYKALVKNGIFENFFGILRFRNFSTVDQKSILNFLE</sequence>
<protein>
    <recommendedName>
        <fullName evidence="3">Transposase</fullName>
    </recommendedName>
</protein>
<comment type="caution">
    <text evidence="1">The sequence shown here is derived from an EMBL/GenBank/DDBJ whole genome shotgun (WGS) entry which is preliminary data.</text>
</comment>
<dbReference type="AlphaFoldDB" id="A0AAJ2P922"/>
<dbReference type="RefSeq" id="WP_318082540.1">
    <property type="nucleotide sequence ID" value="NZ_JAWPEX010000003.1"/>
</dbReference>
<evidence type="ECO:0000313" key="2">
    <source>
        <dbReference type="Proteomes" id="UP001276398"/>
    </source>
</evidence>
<dbReference type="EMBL" id="JAWPEX010000003">
    <property type="protein sequence ID" value="MDW2898103.1"/>
    <property type="molecule type" value="Genomic_DNA"/>
</dbReference>
<name>A0AAJ2P922_9BACT</name>
<organism evidence="1 2">
    <name type="scientific">Mesomycoplasma ovipneumoniae</name>
    <dbReference type="NCBI Taxonomy" id="29562"/>
    <lineage>
        <taxon>Bacteria</taxon>
        <taxon>Bacillati</taxon>
        <taxon>Mycoplasmatota</taxon>
        <taxon>Mycoplasmoidales</taxon>
        <taxon>Metamycoplasmataceae</taxon>
        <taxon>Mesomycoplasma</taxon>
    </lineage>
</organism>